<dbReference type="Pfam" id="PF00672">
    <property type="entry name" value="HAMP"/>
    <property type="match status" value="1"/>
</dbReference>
<evidence type="ECO:0000256" key="9">
    <source>
        <dbReference type="ARBA" id="ARBA00035100"/>
    </source>
</evidence>
<dbReference type="Pfam" id="PF02518">
    <property type="entry name" value="HATPase_c"/>
    <property type="match status" value="1"/>
</dbReference>
<keyword evidence="6" id="KW-0808">Transferase</keyword>
<evidence type="ECO:0000313" key="15">
    <source>
        <dbReference type="EMBL" id="APW42478.1"/>
    </source>
</evidence>
<dbReference type="InterPro" id="IPR036641">
    <property type="entry name" value="HPT_dom_sf"/>
</dbReference>
<dbReference type="AlphaFoldDB" id="A0A1P8K8Z6"/>
<comment type="catalytic activity">
    <reaction evidence="1">
        <text>ATP + protein L-histidine = ADP + protein N-phospho-L-histidine.</text>
        <dbReference type="EC" id="2.7.13.3"/>
    </reaction>
</comment>
<keyword evidence="11" id="KW-0472">Membrane</keyword>
<keyword evidence="8" id="KW-0902">Two-component regulatory system</keyword>
<evidence type="ECO:0000256" key="8">
    <source>
        <dbReference type="ARBA" id="ARBA00023012"/>
    </source>
</evidence>
<dbReference type="Gene3D" id="1.20.120.160">
    <property type="entry name" value="HPT domain"/>
    <property type="match status" value="1"/>
</dbReference>
<comment type="function">
    <text evidence="9">Involved in the transmission of sensory signals from the chemoreceptors to the flagellar motors. CheA is autophosphorylated; it can transfer its phosphate group to either CheB or CheY.</text>
</comment>
<dbReference type="InterPro" id="IPR036890">
    <property type="entry name" value="HATPase_C_sf"/>
</dbReference>
<sequence length="792" mass="87015">MNIRERLTLLIALTFIALVFIGGFAVYQSRESTGQVKGVTMGVVPSALASVELMSQLKDVQITTLDMVAAKDADQIKRIQEVLNGKKVALENALTQQLAQADSDAQRGLIKQAQESLVNYFSAIDDTAKFKLAGQAEMAQANLEATVDQYLREQVSIIETVQVEKRRSKDEAISSLNDSLTRTSTTLMLVTIFAILALTAIGIFLYRQITVPMRDMQKKMTEIATTQDFTHRVPVTRQDEIGRSIEAFNAMIGKIQEGAELIKQKNADIHAMLHNIPQGILTIVNGGSIHPEYSKYLEDILETRDIGGRNVMELLFSNTHCGADTLSQVDATIAACIGEDSMNFEFNSHLLVTEIEKEMPDGRIKILELSWSPMADDAGTVVRLMLCVWDATALRELEFQAKKQKREMAMIGEILAVSQEKFHGFVESSKQFFTENLALLDKVGEGASAAQHADTIALLFRNMHTVKGNARTYGLLHLTNKVHEAEQTYDDLRAVPQTIWDVSHMRGQLVEVATVLAEYEKLNEGKLGRKGPGRRGDAEKYLMVEKSRIDAALIEIDAIDRTNTRAMSMQLDFLRHAMDLLGTEEVSDTLAGILDSLPSLAAELGKEVPLVLIEDHGIVVRRQASDLLKNVFMHLLRNAVDHGIEKPEVRVASGKTGKGSIRISMNLDKHHLLMRIADDGRGLAVDSIKKRAMDAGLIGVDQVLEDSDVAEMVFASGFSTAEQVTEVSGRGVGMDAVRGFITSEGGSIALHFTTEAAGAAFRPFETVITLPAKLAVQSRPVDALAKPHLVLV</sequence>
<dbReference type="PROSITE" id="PS50894">
    <property type="entry name" value="HPT"/>
    <property type="match status" value="1"/>
</dbReference>
<reference evidence="15 16" key="1">
    <citation type="submission" date="2017-01" db="EMBL/GenBank/DDBJ databases">
        <authorList>
            <person name="Mah S.A."/>
            <person name="Swanson W.J."/>
            <person name="Moy G.W."/>
            <person name="Vacquier V.D."/>
        </authorList>
    </citation>
    <scope>NUCLEOTIDE SEQUENCE [LARGE SCALE GENOMIC DNA]</scope>
    <source>
        <strain evidence="15 16">DSM 22694</strain>
    </source>
</reference>
<feature type="domain" description="HPt" evidence="14">
    <location>
        <begin position="421"/>
        <end position="523"/>
    </location>
</feature>
<keyword evidence="5 10" id="KW-0597">Phosphoprotein</keyword>
<dbReference type="InterPro" id="IPR051315">
    <property type="entry name" value="Bact_Chemotaxis_CheA"/>
</dbReference>
<dbReference type="KEGG" id="rsb:RS694_07980"/>
<dbReference type="eggNOG" id="COG0643">
    <property type="taxonomic scope" value="Bacteria"/>
</dbReference>
<keyword evidence="11" id="KW-0812">Transmembrane</keyword>
<accession>A0A1P8K8Z6</accession>
<evidence type="ECO:0000259" key="14">
    <source>
        <dbReference type="PROSITE" id="PS50894"/>
    </source>
</evidence>
<dbReference type="InterPro" id="IPR000700">
    <property type="entry name" value="PAS-assoc_C"/>
</dbReference>
<feature type="domain" description="HAMP" evidence="13">
    <location>
        <begin position="207"/>
        <end position="260"/>
    </location>
</feature>
<dbReference type="Proteomes" id="UP000186110">
    <property type="component" value="Chromosome"/>
</dbReference>
<dbReference type="SUPFAM" id="SSF158472">
    <property type="entry name" value="HAMP domain-like"/>
    <property type="match status" value="1"/>
</dbReference>
<dbReference type="PROSITE" id="PS50885">
    <property type="entry name" value="HAMP"/>
    <property type="match status" value="1"/>
</dbReference>
<dbReference type="PROSITE" id="PS50113">
    <property type="entry name" value="PAC"/>
    <property type="match status" value="1"/>
</dbReference>
<dbReference type="EC" id="2.7.13.3" evidence="3"/>
<dbReference type="SUPFAM" id="SSF55874">
    <property type="entry name" value="ATPase domain of HSP90 chaperone/DNA topoisomerase II/histidine kinase"/>
    <property type="match status" value="1"/>
</dbReference>
<dbReference type="EMBL" id="CP019239">
    <property type="protein sequence ID" value="APW42478.1"/>
    <property type="molecule type" value="Genomic_DNA"/>
</dbReference>
<evidence type="ECO:0000256" key="7">
    <source>
        <dbReference type="ARBA" id="ARBA00022777"/>
    </source>
</evidence>
<feature type="modified residue" description="Phosphohistidine" evidence="10">
    <location>
        <position position="464"/>
    </location>
</feature>
<evidence type="ECO:0000259" key="12">
    <source>
        <dbReference type="PROSITE" id="PS50113"/>
    </source>
</evidence>
<evidence type="ECO:0000256" key="6">
    <source>
        <dbReference type="ARBA" id="ARBA00022679"/>
    </source>
</evidence>
<dbReference type="STRING" id="1484693.RS694_07980"/>
<organism evidence="15 16">
    <name type="scientific">Rhodoferax saidenbachensis</name>
    <dbReference type="NCBI Taxonomy" id="1484693"/>
    <lineage>
        <taxon>Bacteria</taxon>
        <taxon>Pseudomonadati</taxon>
        <taxon>Pseudomonadota</taxon>
        <taxon>Betaproteobacteria</taxon>
        <taxon>Burkholderiales</taxon>
        <taxon>Comamonadaceae</taxon>
        <taxon>Rhodoferax</taxon>
    </lineage>
</organism>
<dbReference type="eggNOG" id="COG3850">
    <property type="taxonomic scope" value="Bacteria"/>
</dbReference>
<proteinExistence type="predicted"/>
<keyword evidence="7" id="KW-0418">Kinase</keyword>
<evidence type="ECO:0000256" key="1">
    <source>
        <dbReference type="ARBA" id="ARBA00000085"/>
    </source>
</evidence>
<dbReference type="SMART" id="SM00304">
    <property type="entry name" value="HAMP"/>
    <property type="match status" value="1"/>
</dbReference>
<evidence type="ECO:0000259" key="13">
    <source>
        <dbReference type="PROSITE" id="PS50885"/>
    </source>
</evidence>
<dbReference type="CDD" id="cd06225">
    <property type="entry name" value="HAMP"/>
    <property type="match status" value="1"/>
</dbReference>
<evidence type="ECO:0000256" key="10">
    <source>
        <dbReference type="PROSITE-ProRule" id="PRU00110"/>
    </source>
</evidence>
<dbReference type="Gene3D" id="6.10.340.10">
    <property type="match status" value="1"/>
</dbReference>
<dbReference type="InterPro" id="IPR008207">
    <property type="entry name" value="Sig_transdc_His_kin_Hpt_dom"/>
</dbReference>
<evidence type="ECO:0000256" key="2">
    <source>
        <dbReference type="ARBA" id="ARBA00004370"/>
    </source>
</evidence>
<gene>
    <name evidence="15" type="ORF">RS694_07980</name>
</gene>
<keyword evidence="11" id="KW-1133">Transmembrane helix</keyword>
<dbReference type="SMART" id="SM00387">
    <property type="entry name" value="HATPase_c"/>
    <property type="match status" value="1"/>
</dbReference>
<comment type="subcellular location">
    <subcellularLocation>
        <location evidence="2">Membrane</location>
    </subcellularLocation>
</comment>
<dbReference type="RefSeq" id="WP_037247811.1">
    <property type="nucleotide sequence ID" value="NZ_CP019239.1"/>
</dbReference>
<dbReference type="GO" id="GO:0000160">
    <property type="term" value="P:phosphorelay signal transduction system"/>
    <property type="evidence" value="ECO:0007669"/>
    <property type="project" value="UniProtKB-KW"/>
</dbReference>
<evidence type="ECO:0000256" key="3">
    <source>
        <dbReference type="ARBA" id="ARBA00012438"/>
    </source>
</evidence>
<dbReference type="Pfam" id="PF01627">
    <property type="entry name" value="Hpt"/>
    <property type="match status" value="1"/>
</dbReference>
<feature type="domain" description="PAC" evidence="12">
    <location>
        <begin position="351"/>
        <end position="403"/>
    </location>
</feature>
<dbReference type="InterPro" id="IPR003660">
    <property type="entry name" value="HAMP_dom"/>
</dbReference>
<dbReference type="CDD" id="cd00088">
    <property type="entry name" value="HPT"/>
    <property type="match status" value="1"/>
</dbReference>
<evidence type="ECO:0000256" key="11">
    <source>
        <dbReference type="SAM" id="Phobius"/>
    </source>
</evidence>
<dbReference type="GO" id="GO:0004673">
    <property type="term" value="F:protein histidine kinase activity"/>
    <property type="evidence" value="ECO:0007669"/>
    <property type="project" value="UniProtKB-EC"/>
</dbReference>
<dbReference type="PANTHER" id="PTHR43395">
    <property type="entry name" value="SENSOR HISTIDINE KINASE CHEA"/>
    <property type="match status" value="1"/>
</dbReference>
<dbReference type="GO" id="GO:0016020">
    <property type="term" value="C:membrane"/>
    <property type="evidence" value="ECO:0007669"/>
    <property type="project" value="UniProtKB-SubCell"/>
</dbReference>
<evidence type="ECO:0000256" key="4">
    <source>
        <dbReference type="ARBA" id="ARBA00021495"/>
    </source>
</evidence>
<evidence type="ECO:0000256" key="5">
    <source>
        <dbReference type="ARBA" id="ARBA00022553"/>
    </source>
</evidence>
<dbReference type="FunFam" id="3.30.565.10:FF:000016">
    <property type="entry name" value="Chemotaxis protein CheA, putative"/>
    <property type="match status" value="1"/>
</dbReference>
<keyword evidence="16" id="KW-1185">Reference proteome</keyword>
<name>A0A1P8K8Z6_9BURK</name>
<dbReference type="SUPFAM" id="SSF47226">
    <property type="entry name" value="Histidine-containing phosphotransfer domain, HPT domain"/>
    <property type="match status" value="1"/>
</dbReference>
<evidence type="ECO:0000313" key="16">
    <source>
        <dbReference type="Proteomes" id="UP000186110"/>
    </source>
</evidence>
<feature type="transmembrane region" description="Helical" evidence="11">
    <location>
        <begin position="7"/>
        <end position="27"/>
    </location>
</feature>
<feature type="transmembrane region" description="Helical" evidence="11">
    <location>
        <begin position="187"/>
        <end position="206"/>
    </location>
</feature>
<dbReference type="Gene3D" id="3.30.565.10">
    <property type="entry name" value="Histidine kinase-like ATPase, C-terminal domain"/>
    <property type="match status" value="1"/>
</dbReference>
<protein>
    <recommendedName>
        <fullName evidence="4">Chemotaxis protein CheA</fullName>
        <ecNumber evidence="3">2.7.13.3</ecNumber>
    </recommendedName>
</protein>
<dbReference type="InterPro" id="IPR003594">
    <property type="entry name" value="HATPase_dom"/>
</dbReference>
<dbReference type="PANTHER" id="PTHR43395:SF8">
    <property type="entry name" value="HISTIDINE KINASE"/>
    <property type="match status" value="1"/>
</dbReference>